<accession>A0ABX0LEE2</accession>
<name>A0ABX0LEE2_9NEIS</name>
<protein>
    <recommendedName>
        <fullName evidence="3">Phage gp46-like protein</fullName>
    </recommendedName>
</protein>
<dbReference type="InterPro" id="IPR010877">
    <property type="entry name" value="Phage_Mu_Gp46"/>
</dbReference>
<keyword evidence="2" id="KW-1185">Reference proteome</keyword>
<reference evidence="1 2" key="1">
    <citation type="submission" date="2020-03" db="EMBL/GenBank/DDBJ databases">
        <title>Draft genome sequence of environmentally isolated cultures.</title>
        <authorList>
            <person name="Wilson H.S."/>
            <person name="De Leon M.E."/>
        </authorList>
    </citation>
    <scope>NUCLEOTIDE SEQUENCE [LARGE SCALE GENOMIC DNA]</scope>
    <source>
        <strain evidence="1 2">HSC-31F16</strain>
    </source>
</reference>
<evidence type="ECO:0008006" key="3">
    <source>
        <dbReference type="Google" id="ProtNLM"/>
    </source>
</evidence>
<evidence type="ECO:0000313" key="1">
    <source>
        <dbReference type="EMBL" id="NHR08001.1"/>
    </source>
</evidence>
<dbReference type="Pfam" id="PF07409">
    <property type="entry name" value="GP46"/>
    <property type="match status" value="1"/>
</dbReference>
<dbReference type="RefSeq" id="WP_166453707.1">
    <property type="nucleotide sequence ID" value="NZ_JAAOMA010000047.1"/>
</dbReference>
<dbReference type="Proteomes" id="UP001515641">
    <property type="component" value="Unassembled WGS sequence"/>
</dbReference>
<proteinExistence type="predicted"/>
<dbReference type="EMBL" id="JAAOMA010000047">
    <property type="protein sequence ID" value="NHR08001.1"/>
    <property type="molecule type" value="Genomic_DNA"/>
</dbReference>
<sequence>MTPIATRNREPVPADSSLARAVVISLFTWRRAGESDVVDGLERMGWWGDAFPSVPNDKIGSRLWLLQREKLTSQTLLRAESYAAEALEWLREDGHASAVTVKAQRVGLDCLGLFVSVTEDGGADWTFDFENLWGVSHANGRA</sequence>
<evidence type="ECO:0000313" key="2">
    <source>
        <dbReference type="Proteomes" id="UP001515641"/>
    </source>
</evidence>
<gene>
    <name evidence="1" type="ORF">HA052_22690</name>
</gene>
<organism evidence="1 2">
    <name type="scientific">Chromobacterium fluminis</name>
    <dbReference type="NCBI Taxonomy" id="3044269"/>
    <lineage>
        <taxon>Bacteria</taxon>
        <taxon>Pseudomonadati</taxon>
        <taxon>Pseudomonadota</taxon>
        <taxon>Betaproteobacteria</taxon>
        <taxon>Neisseriales</taxon>
        <taxon>Chromobacteriaceae</taxon>
        <taxon>Chromobacterium</taxon>
    </lineage>
</organism>
<comment type="caution">
    <text evidence="1">The sequence shown here is derived from an EMBL/GenBank/DDBJ whole genome shotgun (WGS) entry which is preliminary data.</text>
</comment>